<dbReference type="InterPro" id="IPR029151">
    <property type="entry name" value="Sensor-like_sf"/>
</dbReference>
<keyword evidence="3" id="KW-0472">Membrane</keyword>
<evidence type="ECO:0000256" key="2">
    <source>
        <dbReference type="ARBA" id="ARBA00034247"/>
    </source>
</evidence>
<protein>
    <recommendedName>
        <fullName evidence="1">diguanylate cyclase</fullName>
        <ecNumber evidence="1">2.7.7.65</ecNumber>
    </recommendedName>
</protein>
<dbReference type="CDD" id="cd01949">
    <property type="entry name" value="GGDEF"/>
    <property type="match status" value="1"/>
</dbReference>
<dbReference type="Pfam" id="PF00990">
    <property type="entry name" value="GGDEF"/>
    <property type="match status" value="1"/>
</dbReference>
<sequence length="491" mass="56999">MKSHTNNLILILLGILFLITSYYIYKNEEKKLSKEIENYTQTQKTIIEDYLNISKTILFTYKNLLENMTNVDIQKHKSFSHIKQNTSDSYHIQNEVDNTYNSTLFGVGKIESLSKEHVNEINRVLYLESIFKTALDILPDIKWVYYSSNNRYIYLAPSILNVNKQFIENQFKKNFWTEAAPPNNKTKELVLTKLYEDGVSKELLTTLSLPIFNKSNKFLGIVSIDIGLQVFNKIFNKYKNISGDTYLINHNNYILASTNSFDKNTKLSFSNTKQKSKNIFNDKIKLVYLENERKKHSIIINRSMSKIFLFLFLLSIIYLSYHLACLLRKVERLANYDSLTKLLNRRALRDEASKYIELSKRNKNPISFILIDIDDFKSINDTYGHAIGDLVLTSLSDTLLSSVRKSDLVSRYGGEEFLVVLTNTNLEKSFIQAERLREKVLKLKLKNIKGNITISLGCSELKENESLDNAIQRADELLYEAKKNGKNQTKY</sequence>
<keyword evidence="6" id="KW-1185">Reference proteome</keyword>
<gene>
    <name evidence="5" type="ORF">NJU99_10835</name>
</gene>
<feature type="domain" description="GGDEF" evidence="4">
    <location>
        <begin position="364"/>
        <end position="491"/>
    </location>
</feature>
<dbReference type="EMBL" id="CP100595">
    <property type="protein sequence ID" value="UTJ05745.1"/>
    <property type="molecule type" value="Genomic_DNA"/>
</dbReference>
<evidence type="ECO:0000313" key="5">
    <source>
        <dbReference type="EMBL" id="UTJ05745.1"/>
    </source>
</evidence>
<evidence type="ECO:0000256" key="3">
    <source>
        <dbReference type="SAM" id="Phobius"/>
    </source>
</evidence>
<dbReference type="PANTHER" id="PTHR45138">
    <property type="entry name" value="REGULATORY COMPONENTS OF SENSORY TRANSDUCTION SYSTEM"/>
    <property type="match status" value="1"/>
</dbReference>
<dbReference type="EC" id="2.7.7.65" evidence="1"/>
<dbReference type="RefSeq" id="WP_254575926.1">
    <property type="nucleotide sequence ID" value="NZ_CP100595.1"/>
</dbReference>
<feature type="transmembrane region" description="Helical" evidence="3">
    <location>
        <begin position="6"/>
        <end position="25"/>
    </location>
</feature>
<dbReference type="Pfam" id="PF22673">
    <property type="entry name" value="MCP-like_PDC_1"/>
    <property type="match status" value="1"/>
</dbReference>
<feature type="transmembrane region" description="Helical" evidence="3">
    <location>
        <begin position="307"/>
        <end position="324"/>
    </location>
</feature>
<dbReference type="InterPro" id="IPR000160">
    <property type="entry name" value="GGDEF_dom"/>
</dbReference>
<evidence type="ECO:0000256" key="1">
    <source>
        <dbReference type="ARBA" id="ARBA00012528"/>
    </source>
</evidence>
<dbReference type="InterPro" id="IPR043128">
    <property type="entry name" value="Rev_trsase/Diguanyl_cyclase"/>
</dbReference>
<name>A0ABY5E1Z8_9BACT</name>
<evidence type="ECO:0000313" key="6">
    <source>
        <dbReference type="Proteomes" id="UP001060012"/>
    </source>
</evidence>
<organism evidence="5 6">
    <name type="scientific">Arcobacter roscoffensis</name>
    <dbReference type="NCBI Taxonomy" id="2961520"/>
    <lineage>
        <taxon>Bacteria</taxon>
        <taxon>Pseudomonadati</taxon>
        <taxon>Campylobacterota</taxon>
        <taxon>Epsilonproteobacteria</taxon>
        <taxon>Campylobacterales</taxon>
        <taxon>Arcobacteraceae</taxon>
        <taxon>Arcobacter</taxon>
    </lineage>
</organism>
<dbReference type="GO" id="GO:0052621">
    <property type="term" value="F:diguanylate cyclase activity"/>
    <property type="evidence" value="ECO:0007669"/>
    <property type="project" value="UniProtKB-EC"/>
</dbReference>
<dbReference type="SMART" id="SM00267">
    <property type="entry name" value="GGDEF"/>
    <property type="match status" value="1"/>
</dbReference>
<keyword evidence="5" id="KW-0548">Nucleotidyltransferase</keyword>
<dbReference type="Proteomes" id="UP001060012">
    <property type="component" value="Chromosome"/>
</dbReference>
<dbReference type="Gene3D" id="3.30.70.270">
    <property type="match status" value="1"/>
</dbReference>
<dbReference type="SUPFAM" id="SSF103190">
    <property type="entry name" value="Sensory domain-like"/>
    <property type="match status" value="1"/>
</dbReference>
<dbReference type="InterPro" id="IPR050469">
    <property type="entry name" value="Diguanylate_Cyclase"/>
</dbReference>
<dbReference type="InterPro" id="IPR029787">
    <property type="entry name" value="Nucleotide_cyclase"/>
</dbReference>
<keyword evidence="3" id="KW-1133">Transmembrane helix</keyword>
<dbReference type="PANTHER" id="PTHR45138:SF9">
    <property type="entry name" value="DIGUANYLATE CYCLASE DGCM-RELATED"/>
    <property type="match status" value="1"/>
</dbReference>
<dbReference type="SUPFAM" id="SSF55073">
    <property type="entry name" value="Nucleotide cyclase"/>
    <property type="match status" value="1"/>
</dbReference>
<dbReference type="CDD" id="cd18773">
    <property type="entry name" value="PDC1_HK_sensor"/>
    <property type="match status" value="1"/>
</dbReference>
<comment type="catalytic activity">
    <reaction evidence="2">
        <text>2 GTP = 3',3'-c-di-GMP + 2 diphosphate</text>
        <dbReference type="Rhea" id="RHEA:24898"/>
        <dbReference type="ChEBI" id="CHEBI:33019"/>
        <dbReference type="ChEBI" id="CHEBI:37565"/>
        <dbReference type="ChEBI" id="CHEBI:58805"/>
        <dbReference type="EC" id="2.7.7.65"/>
    </reaction>
</comment>
<keyword evidence="5" id="KW-0808">Transferase</keyword>
<reference evidence="5" key="1">
    <citation type="submission" date="2022-07" db="EMBL/GenBank/DDBJ databases">
        <title>Arcobacter roscoffensis sp. nov., a marine bacterium isolated from coastal seawater collected from Roscoff, France.</title>
        <authorList>
            <person name="Pascual J."/>
            <person name="Lepeaux C."/>
            <person name="Methner A."/>
            <person name="Overmann J."/>
        </authorList>
    </citation>
    <scope>NUCLEOTIDE SEQUENCE</scope>
    <source>
        <strain evidence="5">ARW1-2F2</strain>
    </source>
</reference>
<keyword evidence="3" id="KW-0812">Transmembrane</keyword>
<dbReference type="Gene3D" id="3.30.450.20">
    <property type="entry name" value="PAS domain"/>
    <property type="match status" value="2"/>
</dbReference>
<dbReference type="NCBIfam" id="TIGR00254">
    <property type="entry name" value="GGDEF"/>
    <property type="match status" value="1"/>
</dbReference>
<proteinExistence type="predicted"/>
<accession>A0ABY5E1Z8</accession>
<dbReference type="PROSITE" id="PS50887">
    <property type="entry name" value="GGDEF"/>
    <property type="match status" value="1"/>
</dbReference>
<evidence type="ECO:0000259" key="4">
    <source>
        <dbReference type="PROSITE" id="PS50887"/>
    </source>
</evidence>